<feature type="transmembrane region" description="Helical" evidence="5">
    <location>
        <begin position="251"/>
        <end position="274"/>
    </location>
</feature>
<keyword evidence="2 5" id="KW-0812">Transmembrane</keyword>
<evidence type="ECO:0000256" key="2">
    <source>
        <dbReference type="ARBA" id="ARBA00022692"/>
    </source>
</evidence>
<organism evidence="6 7">
    <name type="scientific">Roseburia inulinivorans</name>
    <dbReference type="NCBI Taxonomy" id="360807"/>
    <lineage>
        <taxon>Bacteria</taxon>
        <taxon>Bacillati</taxon>
        <taxon>Bacillota</taxon>
        <taxon>Clostridia</taxon>
        <taxon>Lachnospirales</taxon>
        <taxon>Lachnospiraceae</taxon>
        <taxon>Roseburia</taxon>
    </lineage>
</organism>
<feature type="transmembrane region" description="Helical" evidence="5">
    <location>
        <begin position="80"/>
        <end position="107"/>
    </location>
</feature>
<protein>
    <submittedName>
        <fullName evidence="6">Polysaccharide biosynthesis protein</fullName>
    </submittedName>
</protein>
<dbReference type="PANTHER" id="PTHR43424:SF1">
    <property type="entry name" value="LOCUS PUTATIVE PROTEIN 1-RELATED"/>
    <property type="match status" value="1"/>
</dbReference>
<dbReference type="CDD" id="cd13128">
    <property type="entry name" value="MATE_Wzx_like"/>
    <property type="match status" value="1"/>
</dbReference>
<feature type="transmembrane region" description="Helical" evidence="5">
    <location>
        <begin position="324"/>
        <end position="345"/>
    </location>
</feature>
<dbReference type="InterPro" id="IPR002797">
    <property type="entry name" value="Polysacc_synth"/>
</dbReference>
<reference evidence="6 7" key="1">
    <citation type="submission" date="2015-09" db="EMBL/GenBank/DDBJ databases">
        <authorList>
            <consortium name="Pathogen Informatics"/>
        </authorList>
    </citation>
    <scope>NUCLEOTIDE SEQUENCE [LARGE SCALE GENOMIC DNA]</scope>
    <source>
        <strain evidence="6 7">2789STDY5608835</strain>
    </source>
</reference>
<feature type="transmembrane region" description="Helical" evidence="5">
    <location>
        <begin position="113"/>
        <end position="136"/>
    </location>
</feature>
<name>A0A173XIN1_9FIRM</name>
<sequence>MDNSRKKVINNMSWLLGGRIVNMILSFFVSLATARYLGPDNFGSINYVAAYVSFFSSITSLGLSVIVIKEVSMGQEDDNEVIWTGILMRFITAVLSTISVIALVSITDGDDPLIIQIAVLESIAILASAFDTFMYWFQGKLLGKYTSIAGVISYLGMSLYRIYLLANNADILWFAFATSVDTLLLSFVLMIFYVRKNGFRPKVSLRLGKKIMRQSYHYMISGLIAILYSKIDQIMLKQMLDNTSVGLYSAALAIAGLWGMIPSAFIQSVSPILYKNAEQDKGMFYKRLKQSYAGIWLLNVAWSLAISIFSYWVIYFLYGTEYLGARGALVIVVWYSGISSIGSLTQVYLATENKNKYVNYFALAGLATDVILNALLIPHFGILGAAVATLTTYIVIHIVMPLMIRDTRKAGTLILQGMMFQGVLDDEMKQLIRKAFQKAIRKIKRK</sequence>
<feature type="transmembrane region" description="Helical" evidence="5">
    <location>
        <begin position="295"/>
        <end position="318"/>
    </location>
</feature>
<feature type="transmembrane region" description="Helical" evidence="5">
    <location>
        <begin position="20"/>
        <end position="38"/>
    </location>
</feature>
<dbReference type="InterPro" id="IPR052556">
    <property type="entry name" value="PolySynth_Transporter"/>
</dbReference>
<proteinExistence type="predicted"/>
<accession>A0A173XIN1</accession>
<feature type="transmembrane region" description="Helical" evidence="5">
    <location>
        <begin position="172"/>
        <end position="194"/>
    </location>
</feature>
<keyword evidence="4 5" id="KW-0472">Membrane</keyword>
<evidence type="ECO:0000256" key="5">
    <source>
        <dbReference type="SAM" id="Phobius"/>
    </source>
</evidence>
<evidence type="ECO:0000313" key="6">
    <source>
        <dbReference type="EMBL" id="CUN51692.1"/>
    </source>
</evidence>
<dbReference type="Proteomes" id="UP000095395">
    <property type="component" value="Unassembled WGS sequence"/>
</dbReference>
<gene>
    <name evidence="6" type="ORF">ERS852392_00606</name>
</gene>
<feature type="transmembrane region" description="Helical" evidence="5">
    <location>
        <begin position="357"/>
        <end position="376"/>
    </location>
</feature>
<comment type="subcellular location">
    <subcellularLocation>
        <location evidence="1">Membrane</location>
        <topology evidence="1">Multi-pass membrane protein</topology>
    </subcellularLocation>
</comment>
<dbReference type="PANTHER" id="PTHR43424">
    <property type="entry name" value="LOCUS PUTATIVE PROTEIN 1-RELATED"/>
    <property type="match status" value="1"/>
</dbReference>
<evidence type="ECO:0000256" key="4">
    <source>
        <dbReference type="ARBA" id="ARBA00023136"/>
    </source>
</evidence>
<evidence type="ECO:0000256" key="3">
    <source>
        <dbReference type="ARBA" id="ARBA00022989"/>
    </source>
</evidence>
<keyword evidence="3 5" id="KW-1133">Transmembrane helix</keyword>
<evidence type="ECO:0000256" key="1">
    <source>
        <dbReference type="ARBA" id="ARBA00004141"/>
    </source>
</evidence>
<dbReference type="EMBL" id="CYYR01000003">
    <property type="protein sequence ID" value="CUN51692.1"/>
    <property type="molecule type" value="Genomic_DNA"/>
</dbReference>
<dbReference type="RefSeq" id="WP_055301276.1">
    <property type="nucleotide sequence ID" value="NZ_CYYR01000003.1"/>
</dbReference>
<dbReference type="GO" id="GO:0016020">
    <property type="term" value="C:membrane"/>
    <property type="evidence" value="ECO:0007669"/>
    <property type="project" value="UniProtKB-SubCell"/>
</dbReference>
<feature type="transmembrane region" description="Helical" evidence="5">
    <location>
        <begin position="215"/>
        <end position="231"/>
    </location>
</feature>
<feature type="transmembrane region" description="Helical" evidence="5">
    <location>
        <begin position="148"/>
        <end position="166"/>
    </location>
</feature>
<evidence type="ECO:0000313" key="7">
    <source>
        <dbReference type="Proteomes" id="UP000095395"/>
    </source>
</evidence>
<feature type="transmembrane region" description="Helical" evidence="5">
    <location>
        <begin position="44"/>
        <end position="68"/>
    </location>
</feature>
<dbReference type="Pfam" id="PF01943">
    <property type="entry name" value="Polysacc_synt"/>
    <property type="match status" value="1"/>
</dbReference>
<feature type="transmembrane region" description="Helical" evidence="5">
    <location>
        <begin position="382"/>
        <end position="404"/>
    </location>
</feature>
<dbReference type="AlphaFoldDB" id="A0A173XIN1"/>